<evidence type="ECO:0000313" key="3">
    <source>
        <dbReference type="Proteomes" id="UP000886595"/>
    </source>
</evidence>
<comment type="caution">
    <text evidence="2">The sequence shown here is derived from an EMBL/GenBank/DDBJ whole genome shotgun (WGS) entry which is preliminary data.</text>
</comment>
<gene>
    <name evidence="2" type="ORF">Bca52824_002222</name>
</gene>
<sequence length="121" mass="13592">MEDSFLIFVRLEEFGKRSSLVEARLLRFWEARNVKRGGELMWVDILLLDVNATMMKATINASRLSNIVGGGPVPVQVKTGESSSDAEKSANANAAGDAPKKRRTHRPRRPRKHVLLDIEHQ</sequence>
<name>A0A8X8BDR7_BRACI</name>
<reference evidence="2 3" key="1">
    <citation type="submission" date="2020-02" db="EMBL/GenBank/DDBJ databases">
        <authorList>
            <person name="Ma Q."/>
            <person name="Huang Y."/>
            <person name="Song X."/>
            <person name="Pei D."/>
        </authorList>
    </citation>
    <scope>NUCLEOTIDE SEQUENCE [LARGE SCALE GENOMIC DNA]</scope>
    <source>
        <strain evidence="2">Sxm20200214</strain>
        <tissue evidence="2">Leaf</tissue>
    </source>
</reference>
<feature type="compositionally biased region" description="Basic residues" evidence="1">
    <location>
        <begin position="100"/>
        <end position="113"/>
    </location>
</feature>
<dbReference type="Proteomes" id="UP000886595">
    <property type="component" value="Unassembled WGS sequence"/>
</dbReference>
<protein>
    <submittedName>
        <fullName evidence="2">Uncharacterized protein</fullName>
    </submittedName>
</protein>
<evidence type="ECO:0000313" key="2">
    <source>
        <dbReference type="EMBL" id="KAG2331042.1"/>
    </source>
</evidence>
<proteinExistence type="predicted"/>
<feature type="region of interest" description="Disordered" evidence="1">
    <location>
        <begin position="69"/>
        <end position="121"/>
    </location>
</feature>
<keyword evidence="3" id="KW-1185">Reference proteome</keyword>
<accession>A0A8X8BDR7</accession>
<dbReference type="AlphaFoldDB" id="A0A8X8BDR7"/>
<evidence type="ECO:0000256" key="1">
    <source>
        <dbReference type="SAM" id="MobiDB-lite"/>
    </source>
</evidence>
<dbReference type="EMBL" id="JAAMPC010000001">
    <property type="protein sequence ID" value="KAG2331042.1"/>
    <property type="molecule type" value="Genomic_DNA"/>
</dbReference>
<organism evidence="2 3">
    <name type="scientific">Brassica carinata</name>
    <name type="common">Ethiopian mustard</name>
    <name type="synonym">Abyssinian cabbage</name>
    <dbReference type="NCBI Taxonomy" id="52824"/>
    <lineage>
        <taxon>Eukaryota</taxon>
        <taxon>Viridiplantae</taxon>
        <taxon>Streptophyta</taxon>
        <taxon>Embryophyta</taxon>
        <taxon>Tracheophyta</taxon>
        <taxon>Spermatophyta</taxon>
        <taxon>Magnoliopsida</taxon>
        <taxon>eudicotyledons</taxon>
        <taxon>Gunneridae</taxon>
        <taxon>Pentapetalae</taxon>
        <taxon>rosids</taxon>
        <taxon>malvids</taxon>
        <taxon>Brassicales</taxon>
        <taxon>Brassicaceae</taxon>
        <taxon>Brassiceae</taxon>
        <taxon>Brassica</taxon>
    </lineage>
</organism>